<comment type="caution">
    <text evidence="8">The sequence shown here is derived from an EMBL/GenBank/DDBJ whole genome shotgun (WGS) entry which is preliminary data.</text>
</comment>
<feature type="domain" description="Cytochrome c" evidence="7">
    <location>
        <begin position="27"/>
        <end position="101"/>
    </location>
</feature>
<evidence type="ECO:0000256" key="5">
    <source>
        <dbReference type="SAM" id="MobiDB-lite"/>
    </source>
</evidence>
<dbReference type="Gene3D" id="1.10.760.10">
    <property type="entry name" value="Cytochrome c-like domain"/>
    <property type="match status" value="1"/>
</dbReference>
<evidence type="ECO:0000256" key="6">
    <source>
        <dbReference type="SAM" id="SignalP"/>
    </source>
</evidence>
<dbReference type="RefSeq" id="WP_009541312.1">
    <property type="nucleotide sequence ID" value="NZ_ANHY01000014.1"/>
</dbReference>
<feature type="chain" id="PRO_5003930060" description="Cytochrome c domain-containing protein" evidence="6">
    <location>
        <begin position="24"/>
        <end position="135"/>
    </location>
</feature>
<evidence type="ECO:0000313" key="9">
    <source>
        <dbReference type="Proteomes" id="UP000009881"/>
    </source>
</evidence>
<dbReference type="Proteomes" id="UP000009881">
    <property type="component" value="Unassembled WGS sequence"/>
</dbReference>
<organism evidence="8 9">
    <name type="scientific">Caenispirillum salinarum AK4</name>
    <dbReference type="NCBI Taxonomy" id="1238182"/>
    <lineage>
        <taxon>Bacteria</taxon>
        <taxon>Pseudomonadati</taxon>
        <taxon>Pseudomonadota</taxon>
        <taxon>Alphaproteobacteria</taxon>
        <taxon>Rhodospirillales</taxon>
        <taxon>Novispirillaceae</taxon>
        <taxon>Caenispirillum</taxon>
    </lineage>
</organism>
<dbReference type="InterPro" id="IPR036909">
    <property type="entry name" value="Cyt_c-like_dom_sf"/>
</dbReference>
<evidence type="ECO:0000313" key="8">
    <source>
        <dbReference type="EMBL" id="EKV28891.1"/>
    </source>
</evidence>
<accession>K9HJW0</accession>
<keyword evidence="1 4" id="KW-0349">Heme</keyword>
<feature type="compositionally biased region" description="Basic and acidic residues" evidence="5">
    <location>
        <begin position="102"/>
        <end position="127"/>
    </location>
</feature>
<keyword evidence="3 4" id="KW-0408">Iron</keyword>
<dbReference type="SUPFAM" id="SSF46626">
    <property type="entry name" value="Cytochrome c"/>
    <property type="match status" value="1"/>
</dbReference>
<evidence type="ECO:0000256" key="4">
    <source>
        <dbReference type="PROSITE-ProRule" id="PRU00433"/>
    </source>
</evidence>
<dbReference type="OrthoDB" id="9808603at2"/>
<dbReference type="GO" id="GO:0009055">
    <property type="term" value="F:electron transfer activity"/>
    <property type="evidence" value="ECO:0007669"/>
    <property type="project" value="InterPro"/>
</dbReference>
<reference evidence="8 9" key="1">
    <citation type="journal article" date="2013" name="Genome Announc.">
        <title>Draft Genome Sequence of an Alphaproteobacterium, Caenispirillum salinarum AK4(T), Isolated from a Solar Saltern.</title>
        <authorList>
            <person name="Khatri I."/>
            <person name="Singh A."/>
            <person name="Korpole S."/>
            <person name="Pinnaka A.K."/>
            <person name="Subramanian S."/>
        </authorList>
    </citation>
    <scope>NUCLEOTIDE SEQUENCE [LARGE SCALE GENOMIC DNA]</scope>
    <source>
        <strain evidence="8 9">AK4</strain>
    </source>
</reference>
<evidence type="ECO:0000256" key="2">
    <source>
        <dbReference type="ARBA" id="ARBA00022723"/>
    </source>
</evidence>
<dbReference type="GO" id="GO:0046872">
    <property type="term" value="F:metal ion binding"/>
    <property type="evidence" value="ECO:0007669"/>
    <property type="project" value="UniProtKB-KW"/>
</dbReference>
<dbReference type="PROSITE" id="PS51007">
    <property type="entry name" value="CYTC"/>
    <property type="match status" value="1"/>
</dbReference>
<dbReference type="AlphaFoldDB" id="K9HJW0"/>
<evidence type="ECO:0000256" key="1">
    <source>
        <dbReference type="ARBA" id="ARBA00022617"/>
    </source>
</evidence>
<dbReference type="EMBL" id="ANHY01000014">
    <property type="protein sequence ID" value="EKV28891.1"/>
    <property type="molecule type" value="Genomic_DNA"/>
</dbReference>
<gene>
    <name evidence="8" type="ORF">C882_0654</name>
</gene>
<dbReference type="GO" id="GO:0020037">
    <property type="term" value="F:heme binding"/>
    <property type="evidence" value="ECO:0007669"/>
    <property type="project" value="InterPro"/>
</dbReference>
<feature type="signal peptide" evidence="6">
    <location>
        <begin position="1"/>
        <end position="23"/>
    </location>
</feature>
<evidence type="ECO:0000256" key="3">
    <source>
        <dbReference type="ARBA" id="ARBA00023004"/>
    </source>
</evidence>
<proteinExistence type="predicted"/>
<name>K9HJW0_9PROT</name>
<sequence>MRYRSTLILASLLALSASGPAAAQDAGAAPRSAETLAALCALCHAPGGIEGLDEIESQEEFAEEMRELLDEPGEHRLMTLISKGFTDAEIAAMAEYFGTRRSAGEDRAAERHEERGEHAEYGEHENYEREEDEHD</sequence>
<dbReference type="STRING" id="1238182.C882_0654"/>
<protein>
    <recommendedName>
        <fullName evidence="7">Cytochrome c domain-containing protein</fullName>
    </recommendedName>
</protein>
<keyword evidence="6" id="KW-0732">Signal</keyword>
<evidence type="ECO:0000259" key="7">
    <source>
        <dbReference type="PROSITE" id="PS51007"/>
    </source>
</evidence>
<keyword evidence="9" id="KW-1185">Reference proteome</keyword>
<dbReference type="InterPro" id="IPR009056">
    <property type="entry name" value="Cyt_c-like_dom"/>
</dbReference>
<feature type="region of interest" description="Disordered" evidence="5">
    <location>
        <begin position="101"/>
        <end position="135"/>
    </location>
</feature>
<keyword evidence="2 4" id="KW-0479">Metal-binding</keyword>